<gene>
    <name evidence="1" type="ordered locus">PECL_1498</name>
</gene>
<evidence type="ECO:0008006" key="3">
    <source>
        <dbReference type="Google" id="ProtNLM"/>
    </source>
</evidence>
<dbReference type="PATRIC" id="fig|701521.8.peg.1402"/>
<accession>G8PF41</accession>
<dbReference type="HOGENOM" id="CLU_085303_2_0_9"/>
<dbReference type="InterPro" id="IPR014975">
    <property type="entry name" value="DUF1836"/>
</dbReference>
<proteinExistence type="predicted"/>
<dbReference type="Proteomes" id="UP000005444">
    <property type="component" value="Chromosome"/>
</dbReference>
<sequence length="176" mass="20373">MSDYQSFEKWIKRVHDVKLPHWDELPKFDLYMDQMIALVNGYLTPLGLEPVTPSMVNNYVKHNIIVAPVKKKYQVMQIADILLVMLLKQNFSTEDIRIGIDRITATDFPKQAFDKYIDLINAKLQQIGTEHMIAFTDNLTDRLMEVTANGIVNQLESNQLVKIIESSKEHQPTKLK</sequence>
<evidence type="ECO:0000313" key="1">
    <source>
        <dbReference type="EMBL" id="AEV95720.1"/>
    </source>
</evidence>
<dbReference type="PANTHER" id="PTHR40056:SF1">
    <property type="entry name" value="DUF1836 DOMAIN-CONTAINING PROTEIN"/>
    <property type="match status" value="1"/>
</dbReference>
<dbReference type="KEGG" id="pce:PECL_1498"/>
<reference evidence="1 2" key="1">
    <citation type="journal article" date="2012" name="J. Bacteriol.">
        <title>Complete Genome Sequence of the Beer Spoilage Organism Pediococcus claussenii ATCC BAA-344T.</title>
        <authorList>
            <person name="Pittet V."/>
            <person name="Abegunde T."/>
            <person name="Marfleet T."/>
            <person name="Haakensen M."/>
            <person name="Morrow K."/>
            <person name="Jayaprakash T."/>
            <person name="Schroeder K."/>
            <person name="Trost B."/>
            <person name="Byrns S."/>
            <person name="Bergsveinson J."/>
            <person name="Kusalik A."/>
            <person name="Ziola B."/>
        </authorList>
    </citation>
    <scope>NUCLEOTIDE SEQUENCE [LARGE SCALE GENOMIC DNA]</scope>
    <source>
        <strain evidence="1 2">ATCC BAA-344</strain>
    </source>
</reference>
<keyword evidence="2" id="KW-1185">Reference proteome</keyword>
<dbReference type="AlphaFoldDB" id="G8PF41"/>
<protein>
    <recommendedName>
        <fullName evidence="3">DUF1836 domain-containing protein</fullName>
    </recommendedName>
</protein>
<name>G8PF41_PEDCP</name>
<evidence type="ECO:0000313" key="2">
    <source>
        <dbReference type="Proteomes" id="UP000005444"/>
    </source>
</evidence>
<dbReference type="STRING" id="701521.PECL_1498"/>
<dbReference type="Pfam" id="PF08876">
    <property type="entry name" value="DUF1836"/>
    <property type="match status" value="1"/>
</dbReference>
<dbReference type="EMBL" id="CP003137">
    <property type="protein sequence ID" value="AEV95720.1"/>
    <property type="molecule type" value="Genomic_DNA"/>
</dbReference>
<organism evidence="1 2">
    <name type="scientific">Pediococcus claussenii (strain ATCC BAA-344 / DSM 14800 / JCM 18046 / KCTC 3811 / LMG 21948 / P06)</name>
    <dbReference type="NCBI Taxonomy" id="701521"/>
    <lineage>
        <taxon>Bacteria</taxon>
        <taxon>Bacillati</taxon>
        <taxon>Bacillota</taxon>
        <taxon>Bacilli</taxon>
        <taxon>Lactobacillales</taxon>
        <taxon>Lactobacillaceae</taxon>
        <taxon>Pediococcus</taxon>
    </lineage>
</organism>
<dbReference type="RefSeq" id="WP_014215914.1">
    <property type="nucleotide sequence ID" value="NC_016605.1"/>
</dbReference>
<dbReference type="eggNOG" id="COG0789">
    <property type="taxonomic scope" value="Bacteria"/>
</dbReference>
<dbReference type="PANTHER" id="PTHR40056">
    <property type="entry name" value="HYPOTHETICAL CYTOSOLIC PROTEIN"/>
    <property type="match status" value="1"/>
</dbReference>